<accession>A0A369W6B7</accession>
<keyword evidence="2" id="KW-1185">Reference proteome</keyword>
<reference evidence="2" key="1">
    <citation type="submission" date="2018-07" db="EMBL/GenBank/DDBJ databases">
        <authorList>
            <person name="Liu B.-T."/>
            <person name="Du Z."/>
        </authorList>
    </citation>
    <scope>NUCLEOTIDE SEQUENCE [LARGE SCALE GENOMIC DNA]</scope>
    <source>
        <strain evidence="2">XYN52</strain>
    </source>
</reference>
<evidence type="ECO:0000313" key="2">
    <source>
        <dbReference type="Proteomes" id="UP000253759"/>
    </source>
</evidence>
<evidence type="ECO:0000313" key="1">
    <source>
        <dbReference type="EMBL" id="RDE08802.1"/>
    </source>
</evidence>
<dbReference type="AlphaFoldDB" id="A0A369W6B7"/>
<dbReference type="OrthoDB" id="7951090at2"/>
<dbReference type="Proteomes" id="UP000253759">
    <property type="component" value="Unassembled WGS sequence"/>
</dbReference>
<organism evidence="1 2">
    <name type="scientific">Pelagibacterium lacus</name>
    <dbReference type="NCBI Taxonomy" id="2282655"/>
    <lineage>
        <taxon>Bacteria</taxon>
        <taxon>Pseudomonadati</taxon>
        <taxon>Pseudomonadota</taxon>
        <taxon>Alphaproteobacteria</taxon>
        <taxon>Hyphomicrobiales</taxon>
        <taxon>Devosiaceae</taxon>
        <taxon>Pelagibacterium</taxon>
    </lineage>
</organism>
<dbReference type="RefSeq" id="WP_114645922.1">
    <property type="nucleotide sequence ID" value="NZ_QQNH01000011.1"/>
</dbReference>
<proteinExistence type="predicted"/>
<sequence>MSDIAVTALALKQAQTLHSAQIAMTRKQHEMEMDLVSMLADAVRNAPAPQGMGLQIDKRA</sequence>
<gene>
    <name evidence="1" type="ORF">DVH29_09365</name>
</gene>
<protein>
    <submittedName>
        <fullName evidence="1">Putative motility protein</fullName>
    </submittedName>
</protein>
<comment type="caution">
    <text evidence="1">The sequence shown here is derived from an EMBL/GenBank/DDBJ whole genome shotgun (WGS) entry which is preliminary data.</text>
</comment>
<name>A0A369W6B7_9HYPH</name>
<dbReference type="EMBL" id="QQNH01000011">
    <property type="protein sequence ID" value="RDE08802.1"/>
    <property type="molecule type" value="Genomic_DNA"/>
</dbReference>